<dbReference type="SMART" id="SM00409">
    <property type="entry name" value="IG"/>
    <property type="match status" value="3"/>
</dbReference>
<dbReference type="FunFam" id="2.60.40.10:FF:000023">
    <property type="entry name" value="receptor-type tyrosine-protein phosphatase delta isoform X2"/>
    <property type="match status" value="1"/>
</dbReference>
<dbReference type="PROSITE" id="PS50056">
    <property type="entry name" value="TYR_PHOSPHATASE_2"/>
    <property type="match status" value="2"/>
</dbReference>
<feature type="domain" description="Fibronectin type-III" evidence="21">
    <location>
        <begin position="369"/>
        <end position="459"/>
    </location>
</feature>
<dbReference type="InterPro" id="IPR003961">
    <property type="entry name" value="FN3_dom"/>
</dbReference>
<evidence type="ECO:0000256" key="12">
    <source>
        <dbReference type="ARBA" id="ARBA00023170"/>
    </source>
</evidence>
<evidence type="ECO:0000256" key="10">
    <source>
        <dbReference type="ARBA" id="ARBA00023136"/>
    </source>
</evidence>
<dbReference type="FunFam" id="2.60.40.10:FF:000027">
    <property type="entry name" value="receptor-type tyrosine-protein phosphatase delta isoform X1"/>
    <property type="match status" value="1"/>
</dbReference>
<keyword evidence="8" id="KW-0904">Protein phosphatase</keyword>
<comment type="caution">
    <text evidence="22">The sequence shown here is derived from an EMBL/GenBank/DDBJ whole genome shotgun (WGS) entry which is preliminary data.</text>
</comment>
<evidence type="ECO:0000256" key="15">
    <source>
        <dbReference type="ARBA" id="ARBA00051722"/>
    </source>
</evidence>
<dbReference type="FunFam" id="2.60.40.10:FF:000015">
    <property type="entry name" value="receptor-type tyrosine-protein phosphatase delta isoform X2"/>
    <property type="match status" value="1"/>
</dbReference>
<dbReference type="PANTHER" id="PTHR46957:SF6">
    <property type="entry name" value="PROTEIN-TYROSINE-PHOSPHATASE"/>
    <property type="match status" value="1"/>
</dbReference>
<evidence type="ECO:0000259" key="21">
    <source>
        <dbReference type="PROSITE" id="PS50853"/>
    </source>
</evidence>
<feature type="domain" description="Ig-like" evidence="20">
    <location>
        <begin position="280"/>
        <end position="362"/>
    </location>
</feature>
<feature type="transmembrane region" description="Helical" evidence="17">
    <location>
        <begin position="897"/>
        <end position="921"/>
    </location>
</feature>
<feature type="domain" description="Fibronectin type-III" evidence="21">
    <location>
        <begin position="654"/>
        <end position="737"/>
    </location>
</feature>
<dbReference type="InterPro" id="IPR003598">
    <property type="entry name" value="Ig_sub2"/>
</dbReference>
<dbReference type="GO" id="GO:0004725">
    <property type="term" value="F:protein tyrosine phosphatase activity"/>
    <property type="evidence" value="ECO:0007669"/>
    <property type="project" value="UniProtKB-EC"/>
</dbReference>
<evidence type="ECO:0000313" key="23">
    <source>
        <dbReference type="Proteomes" id="UP001187315"/>
    </source>
</evidence>
<keyword evidence="14" id="KW-0393">Immunoglobulin domain</keyword>
<keyword evidence="10 17" id="KW-0472">Membrane</keyword>
<evidence type="ECO:0000259" key="20">
    <source>
        <dbReference type="PROSITE" id="PS50835"/>
    </source>
</evidence>
<dbReference type="SUPFAM" id="SSF52799">
    <property type="entry name" value="(Phosphotyrosine protein) phosphatases II"/>
    <property type="match status" value="2"/>
</dbReference>
<evidence type="ECO:0000256" key="16">
    <source>
        <dbReference type="SAM" id="MobiDB-lite"/>
    </source>
</evidence>
<keyword evidence="7" id="KW-0378">Hydrolase</keyword>
<feature type="domain" description="Tyrosine-protein phosphatase" evidence="18">
    <location>
        <begin position="1256"/>
        <end position="1515"/>
    </location>
</feature>
<dbReference type="Pfam" id="PF00041">
    <property type="entry name" value="fn3"/>
    <property type="match status" value="4"/>
</dbReference>
<dbReference type="CDD" id="cd00063">
    <property type="entry name" value="FN3"/>
    <property type="match status" value="4"/>
</dbReference>
<keyword evidence="23" id="KW-1185">Reference proteome</keyword>
<dbReference type="PROSITE" id="PS50853">
    <property type="entry name" value="FN3"/>
    <property type="match status" value="4"/>
</dbReference>
<dbReference type="InterPro" id="IPR000242">
    <property type="entry name" value="PTP_cat"/>
</dbReference>
<dbReference type="InterPro" id="IPR016130">
    <property type="entry name" value="Tyr_Pase_AS"/>
</dbReference>
<keyword evidence="4 17" id="KW-0812">Transmembrane</keyword>
<feature type="domain" description="Tyrosine specific protein phosphatases" evidence="19">
    <location>
        <begin position="1433"/>
        <end position="1506"/>
    </location>
</feature>
<dbReference type="InterPro" id="IPR007110">
    <property type="entry name" value="Ig-like_dom"/>
</dbReference>
<dbReference type="InterPro" id="IPR003595">
    <property type="entry name" value="Tyr_Pase_cat"/>
</dbReference>
<keyword evidence="11" id="KW-1015">Disulfide bond</keyword>
<dbReference type="FunFam" id="2.60.40.10:FF:000036">
    <property type="entry name" value="receptor-type tyrosine-protein phosphatase delta isoform X1"/>
    <property type="match status" value="1"/>
</dbReference>
<keyword evidence="12" id="KW-0675">Receptor</keyword>
<dbReference type="PRINTS" id="PR00700">
    <property type="entry name" value="PRTYPHPHTASE"/>
</dbReference>
<reference evidence="22" key="1">
    <citation type="submission" date="2023-08" db="EMBL/GenBank/DDBJ databases">
        <title>Pelteobagrus vachellii genome.</title>
        <authorList>
            <person name="Liu H."/>
        </authorList>
    </citation>
    <scope>NUCLEOTIDE SEQUENCE</scope>
    <source>
        <strain evidence="22">PRFRI_2022a</strain>
        <tissue evidence="22">Muscle</tissue>
    </source>
</reference>
<dbReference type="GO" id="GO:0005886">
    <property type="term" value="C:plasma membrane"/>
    <property type="evidence" value="ECO:0007669"/>
    <property type="project" value="UniProtKB-ARBA"/>
</dbReference>
<evidence type="ECO:0000256" key="4">
    <source>
        <dbReference type="ARBA" id="ARBA00022692"/>
    </source>
</evidence>
<keyword evidence="6" id="KW-0677">Repeat</keyword>
<dbReference type="Gene3D" id="2.60.40.10">
    <property type="entry name" value="Immunoglobulins"/>
    <property type="match status" value="7"/>
</dbReference>
<name>A0AA88T8Y1_TACVA</name>
<evidence type="ECO:0000256" key="8">
    <source>
        <dbReference type="ARBA" id="ARBA00022912"/>
    </source>
</evidence>
<evidence type="ECO:0000256" key="17">
    <source>
        <dbReference type="SAM" id="Phobius"/>
    </source>
</evidence>
<keyword evidence="9 17" id="KW-1133">Transmembrane helix</keyword>
<dbReference type="CDD" id="cd05738">
    <property type="entry name" value="IgI_2_RPTP_IIa_LAR_like"/>
    <property type="match status" value="1"/>
</dbReference>
<evidence type="ECO:0000256" key="2">
    <source>
        <dbReference type="ARBA" id="ARBA00010504"/>
    </source>
</evidence>
<dbReference type="SMART" id="SM00408">
    <property type="entry name" value="IGc2"/>
    <property type="match status" value="3"/>
</dbReference>
<feature type="domain" description="Ig-like" evidence="20">
    <location>
        <begin position="81"/>
        <end position="171"/>
    </location>
</feature>
<evidence type="ECO:0000259" key="19">
    <source>
        <dbReference type="PROSITE" id="PS50056"/>
    </source>
</evidence>
<dbReference type="FunFam" id="3.90.190.10:FF:000001">
    <property type="entry name" value="Receptor-type tyrosine-protein phosphatase F isoform A"/>
    <property type="match status" value="1"/>
</dbReference>
<evidence type="ECO:0000313" key="22">
    <source>
        <dbReference type="EMBL" id="KAK2868443.1"/>
    </source>
</evidence>
<evidence type="ECO:0000256" key="5">
    <source>
        <dbReference type="ARBA" id="ARBA00022729"/>
    </source>
</evidence>
<feature type="domain" description="Tyrosine-protein phosphatase" evidence="18">
    <location>
        <begin position="987"/>
        <end position="1224"/>
    </location>
</feature>
<dbReference type="InterPro" id="IPR050713">
    <property type="entry name" value="RTP_Phos/Ushers"/>
</dbReference>
<dbReference type="FunFam" id="2.60.40.10:FF:000068">
    <property type="entry name" value="receptor-type tyrosine-protein phosphatase delta isoform X1"/>
    <property type="match status" value="1"/>
</dbReference>
<dbReference type="PROSITE" id="PS50055">
    <property type="entry name" value="TYR_PHOSPHATASE_PTP"/>
    <property type="match status" value="2"/>
</dbReference>
<gene>
    <name evidence="22" type="ORF">Q7C36_000314</name>
</gene>
<dbReference type="Pfam" id="PF07679">
    <property type="entry name" value="I-set"/>
    <property type="match status" value="1"/>
</dbReference>
<evidence type="ECO:0000256" key="11">
    <source>
        <dbReference type="ARBA" id="ARBA00023157"/>
    </source>
</evidence>
<dbReference type="InterPro" id="IPR029021">
    <property type="entry name" value="Prot-tyrosine_phosphatase-like"/>
</dbReference>
<evidence type="ECO:0000256" key="6">
    <source>
        <dbReference type="ARBA" id="ARBA00022737"/>
    </source>
</evidence>
<dbReference type="SUPFAM" id="SSF49265">
    <property type="entry name" value="Fibronectin type III"/>
    <property type="match status" value="2"/>
</dbReference>
<dbReference type="InterPro" id="IPR013098">
    <property type="entry name" value="Ig_I-set"/>
</dbReference>
<organism evidence="22 23">
    <name type="scientific">Tachysurus vachellii</name>
    <name type="common">Darkbarbel catfish</name>
    <name type="synonym">Pelteobagrus vachellii</name>
    <dbReference type="NCBI Taxonomy" id="175792"/>
    <lineage>
        <taxon>Eukaryota</taxon>
        <taxon>Metazoa</taxon>
        <taxon>Chordata</taxon>
        <taxon>Craniata</taxon>
        <taxon>Vertebrata</taxon>
        <taxon>Euteleostomi</taxon>
        <taxon>Actinopterygii</taxon>
        <taxon>Neopterygii</taxon>
        <taxon>Teleostei</taxon>
        <taxon>Ostariophysi</taxon>
        <taxon>Siluriformes</taxon>
        <taxon>Bagridae</taxon>
        <taxon>Tachysurus</taxon>
    </lineage>
</organism>
<dbReference type="PROSITE" id="PS00383">
    <property type="entry name" value="TYR_PHOSPHATASE_1"/>
    <property type="match status" value="2"/>
</dbReference>
<dbReference type="EMBL" id="JAVHJS010000001">
    <property type="protein sequence ID" value="KAK2868443.1"/>
    <property type="molecule type" value="Genomic_DNA"/>
</dbReference>
<accession>A0AA88T8Y1</accession>
<protein>
    <recommendedName>
        <fullName evidence="3">protein-tyrosine-phosphatase</fullName>
        <ecNumber evidence="3">3.1.3.48</ecNumber>
    </recommendedName>
</protein>
<comment type="similarity">
    <text evidence="2">Belongs to the protein-tyrosine phosphatase family. Receptor class 2A subfamily.</text>
</comment>
<evidence type="ECO:0000256" key="3">
    <source>
        <dbReference type="ARBA" id="ARBA00013064"/>
    </source>
</evidence>
<dbReference type="Gene3D" id="3.90.190.10">
    <property type="entry name" value="Protein tyrosine phosphatase superfamily"/>
    <property type="match status" value="2"/>
</dbReference>
<evidence type="ECO:0000256" key="7">
    <source>
        <dbReference type="ARBA" id="ARBA00022801"/>
    </source>
</evidence>
<dbReference type="PROSITE" id="PS50835">
    <property type="entry name" value="IG_LIKE"/>
    <property type="match status" value="3"/>
</dbReference>
<comment type="catalytic activity">
    <reaction evidence="15">
        <text>O-phospho-L-tyrosyl-[protein] + H2O = L-tyrosyl-[protein] + phosphate</text>
        <dbReference type="Rhea" id="RHEA:10684"/>
        <dbReference type="Rhea" id="RHEA-COMP:10136"/>
        <dbReference type="Rhea" id="RHEA-COMP:20101"/>
        <dbReference type="ChEBI" id="CHEBI:15377"/>
        <dbReference type="ChEBI" id="CHEBI:43474"/>
        <dbReference type="ChEBI" id="CHEBI:46858"/>
        <dbReference type="ChEBI" id="CHEBI:61978"/>
        <dbReference type="EC" id="3.1.3.48"/>
    </reaction>
</comment>
<keyword evidence="13" id="KW-0325">Glycoprotein</keyword>
<dbReference type="SMART" id="SM00404">
    <property type="entry name" value="PTPc_motif"/>
    <property type="match status" value="2"/>
</dbReference>
<dbReference type="SMART" id="SM00060">
    <property type="entry name" value="FN3"/>
    <property type="match status" value="4"/>
</dbReference>
<comment type="subcellular location">
    <subcellularLocation>
        <location evidence="1">Membrane</location>
        <topology evidence="1">Single-pass type I membrane protein</topology>
    </subcellularLocation>
</comment>
<feature type="domain" description="Ig-like" evidence="20">
    <location>
        <begin position="183"/>
        <end position="266"/>
    </location>
</feature>
<dbReference type="Pfam" id="PF13927">
    <property type="entry name" value="Ig_3"/>
    <property type="match status" value="2"/>
</dbReference>
<sequence length="1524" mass="171411">MRCAPMMPYHLPLMALAAMPAGHRGHEAKTDLKRNCVRLDDCVCFLVMARISLEVRPSAVLLLLTLLLSSLSRTCHALASPKFTKIPTDQIGVSGGVVSFVCQATGDPKPQVIWNKKGKKVNSQRIETIEFDEGAGAVLRIQPLRAPRDENVYECVARNTEGEIAVTSKLSIIREDLLPFGFPSIDMGPQLKVVERTRTATMLCAASGIPDPEISWFKDFLPVEPALSQGRIKQLRSGALQIERSEETDQGKYECVASNSQGVRYSAPANLYVRVRRVPPRFTILPSSHEIMPGGSVNITCVAVGSPMPYVKWMLNSEDLTPEEEMPVGRNVLELNGVRESANYTCVAMSSLGIIEAVAQVIVKSLPRAPGTPIVTETTATSITITWDSGNPDPVSYYIIQYRAKSPDSKFETVDGITTTRYSIGGLYPNTEYEIRVSAFNTIGQGPPSNKVDARTGEQAPASPPRNVQAQIISPSAVTVRWEEPEEPNGQIKGYRVYYTTDQSQPMSNWKIHNVQDSVITTIQSLAPSETYTIRVLAFTSVGDGPFSDSVHVKVLPGVPGQPGKFRVGKIRDTSIELMWDPPFSKEPIKSYELIYRAAKHSTQEKKVFEPRSSYVVEGLRANTEYTFSLAAISSKGIGAFTNEIFQRTAQANVPRNFSVNLATKTSVLLTWEFPESSSPYRFTVEYNRQKMEVDARLRKAVIPNLMPDTSYDFKITSPEGNLGGLRHRIHAKTSPPMVINRPEIDHSRETETTITIILPSLDTRNNVRNIYVVVVPLKRGRGGNRHLKSPDEMDLEELLKDISQKQHDPRQRQVDLRRAYITARFTPSTLPAFFTLGDQLDYGGFDNRALESGQEYVFFILAELNSTTGKMFVASPYTDPVIAPDSDPQPLDAGDGLIWVVGPVLAVVFIICIVIAILLYKNKRKDSEPGTKCLLNNAEMMAHHPTDPVEMRRINFQTPGMMSHPPIPIAELAEQTELLKANDNLRLSQEYEFTWEHSNLEVNKPKNLILAPVNGIIGSDYINANYIDGYRKQNAYIATQGPLPETFGDFWRMVWEQRAASIVMMTKLEEKSRIKCDQYWPSRGTETYGLVQVTLLDTMELATFCVRTLSLHKSGCNERREVRQFQFTAWPDHGVPEYPTPFLAFLRRVKACNPPDAGPIIVHCSAGVGRTGCFIVIDAMLERIRPERTVDIYGHVTLMRSQRNYMVQTEDQYSFIHEALLEAVTCGNTEVAARSLFSYMQKLEQVESGEHVTGRALEFKRLANTKAHTSRFVTANLPCNKFKNRLVNIMPYETTRVCLQPIRGLDGSDYINASFIDGYRQQKAYIATQGPLAETTEDFWRMLWEHNSTIVVMLTKLREMGREKCHQYWPAERSARYQYFVVDPMAEYNMPQYILREFKVTDARDGQSRTVRQFQFTDWPEQGVPKSGEGFIDFIGQVHKTKEQFGQDGPITVHCSAGVGRTGVFITLSIVLERMRYEGAVDIFQTVKMLRTQRPAMVQTEDEYQFCYQAALEYLGSFDHYAT</sequence>
<evidence type="ECO:0000256" key="9">
    <source>
        <dbReference type="ARBA" id="ARBA00022989"/>
    </source>
</evidence>
<evidence type="ECO:0000256" key="14">
    <source>
        <dbReference type="ARBA" id="ARBA00023319"/>
    </source>
</evidence>
<evidence type="ECO:0000256" key="1">
    <source>
        <dbReference type="ARBA" id="ARBA00004479"/>
    </source>
</evidence>
<dbReference type="InterPro" id="IPR036116">
    <property type="entry name" value="FN3_sf"/>
</dbReference>
<dbReference type="InterPro" id="IPR036179">
    <property type="entry name" value="Ig-like_dom_sf"/>
</dbReference>
<evidence type="ECO:0000259" key="18">
    <source>
        <dbReference type="PROSITE" id="PS50055"/>
    </source>
</evidence>
<dbReference type="InterPro" id="IPR003599">
    <property type="entry name" value="Ig_sub"/>
</dbReference>
<dbReference type="PANTHER" id="PTHR46957">
    <property type="entry name" value="CYTOKINE RECEPTOR"/>
    <property type="match status" value="1"/>
</dbReference>
<dbReference type="SUPFAM" id="SSF48726">
    <property type="entry name" value="Immunoglobulin"/>
    <property type="match status" value="3"/>
</dbReference>
<feature type="domain" description="Fibronectin type-III" evidence="21">
    <location>
        <begin position="562"/>
        <end position="652"/>
    </location>
</feature>
<evidence type="ECO:0000256" key="13">
    <source>
        <dbReference type="ARBA" id="ARBA00023180"/>
    </source>
</evidence>
<dbReference type="EC" id="3.1.3.48" evidence="3"/>
<dbReference type="InterPro" id="IPR000387">
    <property type="entry name" value="Tyr_Pase_dom"/>
</dbReference>
<dbReference type="Proteomes" id="UP001187315">
    <property type="component" value="Unassembled WGS sequence"/>
</dbReference>
<feature type="domain" description="Tyrosine specific protein phosphatases" evidence="19">
    <location>
        <begin position="1144"/>
        <end position="1215"/>
    </location>
</feature>
<dbReference type="InterPro" id="IPR013783">
    <property type="entry name" value="Ig-like_fold"/>
</dbReference>
<dbReference type="CDD" id="cd05739">
    <property type="entry name" value="IgI_3_RPTP_IIa_LAR_like"/>
    <property type="match status" value="1"/>
</dbReference>
<feature type="domain" description="Fibronectin type-III" evidence="21">
    <location>
        <begin position="464"/>
        <end position="558"/>
    </location>
</feature>
<keyword evidence="5" id="KW-0732">Signal</keyword>
<dbReference type="Pfam" id="PF00102">
    <property type="entry name" value="Y_phosphatase"/>
    <property type="match status" value="2"/>
</dbReference>
<dbReference type="FunFam" id="3.90.190.10:FF:000002">
    <property type="entry name" value="receptor-type tyrosine-protein phosphatase delta isoform X2"/>
    <property type="match status" value="1"/>
</dbReference>
<dbReference type="SMART" id="SM00194">
    <property type="entry name" value="PTPc"/>
    <property type="match status" value="2"/>
</dbReference>
<proteinExistence type="inferred from homology"/>
<dbReference type="FunFam" id="2.60.40.10:FF:000010">
    <property type="entry name" value="receptor-type tyrosine-protein phosphatase delta isoform X1"/>
    <property type="match status" value="1"/>
</dbReference>
<feature type="region of interest" description="Disordered" evidence="16">
    <location>
        <begin position="444"/>
        <end position="468"/>
    </location>
</feature>